<dbReference type="Pfam" id="PF13274">
    <property type="entry name" value="SocA_Panacea"/>
    <property type="match status" value="1"/>
</dbReference>
<protein>
    <submittedName>
        <fullName evidence="2">Phage protein</fullName>
    </submittedName>
</protein>
<accession>A0A0H1VJ40</accession>
<dbReference type="AlphaFoldDB" id="A0A0H1VJ40"/>
<comment type="caution">
    <text evidence="2">The sequence shown here is derived from an EMBL/GenBank/DDBJ whole genome shotgun (WGS) entry which is preliminary data.</text>
</comment>
<proteinExistence type="predicted"/>
<dbReference type="RefSeq" id="WP_000061484.1">
    <property type="nucleotide sequence ID" value="NZ_JAAADZ010000008.1"/>
</dbReference>
<feature type="domain" description="Antitoxin SocA-like Panacea" evidence="1">
    <location>
        <begin position="26"/>
        <end position="117"/>
    </location>
</feature>
<organism evidence="2 3">
    <name type="scientific">Streptococcus agalactiae</name>
    <dbReference type="NCBI Taxonomy" id="1311"/>
    <lineage>
        <taxon>Bacteria</taxon>
        <taxon>Bacillati</taxon>
        <taxon>Bacillota</taxon>
        <taxon>Bacilli</taxon>
        <taxon>Lactobacillales</taxon>
        <taxon>Streptococcaceae</taxon>
        <taxon>Streptococcus</taxon>
    </lineage>
</organism>
<dbReference type="Proteomes" id="UP000035346">
    <property type="component" value="Unassembled WGS sequence"/>
</dbReference>
<evidence type="ECO:0000313" key="2">
    <source>
        <dbReference type="EMBL" id="KLL44396.1"/>
    </source>
</evidence>
<evidence type="ECO:0000259" key="1">
    <source>
        <dbReference type="Pfam" id="PF13274"/>
    </source>
</evidence>
<dbReference type="EMBL" id="LBKL01000019">
    <property type="protein sequence ID" value="KLL44396.1"/>
    <property type="molecule type" value="Genomic_DNA"/>
</dbReference>
<dbReference type="InterPro" id="IPR025272">
    <property type="entry name" value="SocA_Panacea"/>
</dbReference>
<sequence>MSMEKFANHIIAVANEKQLPITNLQLQKIMYFVLRNAKKYVGFDLIREVYSEPFLVWRYGPVVESQYSRFYSYGSSPIIEEYSKESEYEGFNSLIEYYLQVNVFKMVNASHTHNFWKKHESDITFGRSDVPYPLEEVVRD</sequence>
<reference evidence="2 3" key="1">
    <citation type="journal article" date="2015" name="PLoS ONE">
        <title>Genomic analysis reveals the molecular basis for capsule loss in the group B streptococcus population.</title>
        <authorList>
            <consortium name="DEVANI Consortium"/>
            <person name="Rosini R."/>
            <person name="Campisi E."/>
            <person name="De Chiara M."/>
            <person name="Tettelin H."/>
            <person name="Rinaudo D."/>
            <person name="Toniolo C."/>
            <person name="Metruccio M."/>
            <person name="Guidotti S."/>
            <person name="Sorensen U.B."/>
            <person name="Kilian M."/>
            <person name="Ramirez M."/>
            <person name="Janulczyk R."/>
            <person name="Donati C."/>
            <person name="Grandi G."/>
            <person name="Margarit I."/>
        </authorList>
    </citation>
    <scope>NUCLEOTIDE SEQUENCE [LARGE SCALE GENOMIC DNA]</scope>
    <source>
        <strain evidence="2 3">DK-B-USS-215</strain>
    </source>
</reference>
<name>A0A0H1VJ40_STRAG</name>
<evidence type="ECO:0000313" key="3">
    <source>
        <dbReference type="Proteomes" id="UP000035346"/>
    </source>
</evidence>
<gene>
    <name evidence="2" type="ORF">WA04_01550</name>
</gene>